<protein>
    <submittedName>
        <fullName evidence="2">Regulatory LuxR family protein</fullName>
    </submittedName>
</protein>
<dbReference type="EMBL" id="PJNE01000001">
    <property type="protein sequence ID" value="PKW28192.1"/>
    <property type="molecule type" value="Genomic_DNA"/>
</dbReference>
<gene>
    <name evidence="2" type="ORF">ATL31_3050</name>
</gene>
<sequence>MSTARQGSRSVDAATFLHRVADLMLAGDDRFRLLGSSVDANELILRRASQVTTRVWSLHTETTLNGLRSGREAARLHPVPEHRHVFSPRAERLCPLLASLVPGARVGPAPGPMVITDDQHAFLTGPPGSWLAPTLWETTDPTLVACAREVFLLSWHAARPVTDVTTRPLLTARLLDVALALADGSSDREIAEELGIGARTTSAEVRRIIQWCGARSRGHAIAVLVGGSG</sequence>
<evidence type="ECO:0000313" key="2">
    <source>
        <dbReference type="EMBL" id="PKW28192.1"/>
    </source>
</evidence>
<dbReference type="SMART" id="SM00421">
    <property type="entry name" value="HTH_LUXR"/>
    <property type="match status" value="1"/>
</dbReference>
<comment type="caution">
    <text evidence="2">The sequence shown here is derived from an EMBL/GenBank/DDBJ whole genome shotgun (WGS) entry which is preliminary data.</text>
</comment>
<dbReference type="InterPro" id="IPR036388">
    <property type="entry name" value="WH-like_DNA-bd_sf"/>
</dbReference>
<reference evidence="2 3" key="1">
    <citation type="submission" date="2017-12" db="EMBL/GenBank/DDBJ databases">
        <title>Sequencing the genomes of 1000 Actinobacteria strains.</title>
        <authorList>
            <person name="Klenk H.-P."/>
        </authorList>
    </citation>
    <scope>NUCLEOTIDE SEQUENCE [LARGE SCALE GENOMIC DNA]</scope>
    <source>
        <strain evidence="2 3">DSM 12806</strain>
    </source>
</reference>
<dbReference type="Gene3D" id="1.10.10.10">
    <property type="entry name" value="Winged helix-like DNA-binding domain superfamily/Winged helix DNA-binding domain"/>
    <property type="match status" value="1"/>
</dbReference>
<dbReference type="InterPro" id="IPR016032">
    <property type="entry name" value="Sig_transdc_resp-reg_C-effctor"/>
</dbReference>
<dbReference type="AlphaFoldDB" id="A0A2N3YMW5"/>
<evidence type="ECO:0000259" key="1">
    <source>
        <dbReference type="SMART" id="SM00421"/>
    </source>
</evidence>
<evidence type="ECO:0000313" key="3">
    <source>
        <dbReference type="Proteomes" id="UP000233781"/>
    </source>
</evidence>
<dbReference type="Proteomes" id="UP000233781">
    <property type="component" value="Unassembled WGS sequence"/>
</dbReference>
<organism evidence="2 3">
    <name type="scientific">Phycicoccus duodecadis</name>
    <dbReference type="NCBI Taxonomy" id="173053"/>
    <lineage>
        <taxon>Bacteria</taxon>
        <taxon>Bacillati</taxon>
        <taxon>Actinomycetota</taxon>
        <taxon>Actinomycetes</taxon>
        <taxon>Micrococcales</taxon>
        <taxon>Intrasporangiaceae</taxon>
        <taxon>Phycicoccus</taxon>
    </lineage>
</organism>
<dbReference type="GO" id="GO:0006355">
    <property type="term" value="P:regulation of DNA-templated transcription"/>
    <property type="evidence" value="ECO:0007669"/>
    <property type="project" value="InterPro"/>
</dbReference>
<dbReference type="InterPro" id="IPR000792">
    <property type="entry name" value="Tscrpt_reg_LuxR_C"/>
</dbReference>
<dbReference type="GO" id="GO:0003677">
    <property type="term" value="F:DNA binding"/>
    <property type="evidence" value="ECO:0007669"/>
    <property type="project" value="InterPro"/>
</dbReference>
<dbReference type="SUPFAM" id="SSF46894">
    <property type="entry name" value="C-terminal effector domain of the bipartite response regulators"/>
    <property type="match status" value="1"/>
</dbReference>
<dbReference type="Pfam" id="PF00196">
    <property type="entry name" value="GerE"/>
    <property type="match status" value="1"/>
</dbReference>
<accession>A0A2N3YMW5</accession>
<name>A0A2N3YMW5_9MICO</name>
<proteinExistence type="predicted"/>
<keyword evidence="3" id="KW-1185">Reference proteome</keyword>
<feature type="domain" description="HTH luxR-type" evidence="1">
    <location>
        <begin position="167"/>
        <end position="224"/>
    </location>
</feature>